<dbReference type="RefSeq" id="WP_225270031.1">
    <property type="nucleotide sequence ID" value="NZ_CP084058.1"/>
</dbReference>
<dbReference type="AlphaFoldDB" id="A0A1M4DVJ1"/>
<sequence length="48" mass="5158">MEEIIEEAADMSVMAYNALVTRGLTYEEALKLTPVVLSIAGKIAEGDT</sequence>
<reference evidence="1" key="1">
    <citation type="submission" date="2016-04" db="EMBL/GenBank/DDBJ databases">
        <authorList>
            <person name="Evans L.H."/>
            <person name="Alamgir A."/>
            <person name="Owens N."/>
            <person name="Weber N.D."/>
            <person name="Virtaneva K."/>
            <person name="Barbian K."/>
            <person name="Babar A."/>
            <person name="Rosenke K."/>
        </authorList>
    </citation>
    <scope>NUCLEOTIDE SEQUENCE</scope>
    <source>
        <strain evidence="1">Nono1</strain>
    </source>
</reference>
<accession>A0A1M4DVJ1</accession>
<organism evidence="1">
    <name type="scientific">Nonomuraea gerenzanensis</name>
    <dbReference type="NCBI Taxonomy" id="93944"/>
    <lineage>
        <taxon>Bacteria</taxon>
        <taxon>Bacillati</taxon>
        <taxon>Actinomycetota</taxon>
        <taxon>Actinomycetes</taxon>
        <taxon>Streptosporangiales</taxon>
        <taxon>Streptosporangiaceae</taxon>
        <taxon>Nonomuraea</taxon>
    </lineage>
</organism>
<gene>
    <name evidence="1" type="ORF">BN4615_P108</name>
</gene>
<protein>
    <submittedName>
        <fullName evidence="1">Uncharacterized protein</fullName>
    </submittedName>
</protein>
<dbReference type="EMBL" id="LT559118">
    <property type="protein sequence ID" value="SBO90594.1"/>
    <property type="molecule type" value="Genomic_DNA"/>
</dbReference>
<evidence type="ECO:0000313" key="1">
    <source>
        <dbReference type="EMBL" id="SBO90594.1"/>
    </source>
</evidence>
<name>A0A1M4DVJ1_9ACTN</name>
<proteinExistence type="predicted"/>